<evidence type="ECO:0000256" key="1">
    <source>
        <dbReference type="ARBA" id="ARBA00022837"/>
    </source>
</evidence>
<dbReference type="EMBL" id="JAVFWL010000006">
    <property type="protein sequence ID" value="KAK6762734.1"/>
    <property type="molecule type" value="Genomic_DNA"/>
</dbReference>
<dbReference type="InterPro" id="IPR011992">
    <property type="entry name" value="EF-hand-dom_pair"/>
</dbReference>
<protein>
    <recommendedName>
        <fullName evidence="2">EF-hand domain-containing protein</fullName>
    </recommendedName>
</protein>
<evidence type="ECO:0000259" key="2">
    <source>
        <dbReference type="PROSITE" id="PS50222"/>
    </source>
</evidence>
<dbReference type="InterPro" id="IPR002048">
    <property type="entry name" value="EF_hand_dom"/>
</dbReference>
<keyword evidence="1" id="KW-0106">Calcium</keyword>
<reference evidence="3 4" key="1">
    <citation type="submission" date="2023-08" db="EMBL/GenBank/DDBJ databases">
        <title>A Necator americanus chromosomal reference genome.</title>
        <authorList>
            <person name="Ilik V."/>
            <person name="Petrzelkova K.J."/>
            <person name="Pardy F."/>
            <person name="Fuh T."/>
            <person name="Niatou-Singa F.S."/>
            <person name="Gouil Q."/>
            <person name="Baker L."/>
            <person name="Ritchie M.E."/>
            <person name="Jex A.R."/>
            <person name="Gazzola D."/>
            <person name="Li H."/>
            <person name="Toshio Fujiwara R."/>
            <person name="Zhan B."/>
            <person name="Aroian R.V."/>
            <person name="Pafco B."/>
            <person name="Schwarz E.M."/>
        </authorList>
    </citation>
    <scope>NUCLEOTIDE SEQUENCE [LARGE SCALE GENOMIC DNA]</scope>
    <source>
        <strain evidence="3 4">Aroian</strain>
        <tissue evidence="3">Whole animal</tissue>
    </source>
</reference>
<dbReference type="Proteomes" id="UP001303046">
    <property type="component" value="Unassembled WGS sequence"/>
</dbReference>
<evidence type="ECO:0000313" key="3">
    <source>
        <dbReference type="EMBL" id="KAK6762734.1"/>
    </source>
</evidence>
<dbReference type="Gene3D" id="1.10.238.10">
    <property type="entry name" value="EF-hand"/>
    <property type="match status" value="1"/>
</dbReference>
<dbReference type="SMART" id="SM00054">
    <property type="entry name" value="EFh"/>
    <property type="match status" value="2"/>
</dbReference>
<keyword evidence="4" id="KW-1185">Reference proteome</keyword>
<accession>A0ABR1EJ80</accession>
<proteinExistence type="predicted"/>
<dbReference type="PROSITE" id="PS00018">
    <property type="entry name" value="EF_HAND_1"/>
    <property type="match status" value="1"/>
</dbReference>
<organism evidence="3 4">
    <name type="scientific">Necator americanus</name>
    <name type="common">Human hookworm</name>
    <dbReference type="NCBI Taxonomy" id="51031"/>
    <lineage>
        <taxon>Eukaryota</taxon>
        <taxon>Metazoa</taxon>
        <taxon>Ecdysozoa</taxon>
        <taxon>Nematoda</taxon>
        <taxon>Chromadorea</taxon>
        <taxon>Rhabditida</taxon>
        <taxon>Rhabditina</taxon>
        <taxon>Rhabditomorpha</taxon>
        <taxon>Strongyloidea</taxon>
        <taxon>Ancylostomatidae</taxon>
        <taxon>Bunostominae</taxon>
        <taxon>Necator</taxon>
    </lineage>
</organism>
<dbReference type="PROSITE" id="PS50222">
    <property type="entry name" value="EF_HAND_2"/>
    <property type="match status" value="1"/>
</dbReference>
<comment type="caution">
    <text evidence="3">The sequence shown here is derived from an EMBL/GenBank/DDBJ whole genome shotgun (WGS) entry which is preliminary data.</text>
</comment>
<sequence>MTSEVERLFSLCDAQGKGYLTEQDLHHICPQLDQKDIEFIFAQLDTDGSGKIDKDEFCNGFKKAVLEGESRGYGGMQRRASIIDYSGNLSESNKSTGLSDAPSIRAGEEVFDSDMESGVKGNIPRIDVVEISPRKSRLRRIDDKYERAYLSPIRAEKRIAKRLTCSVFLWSALQLIIPVQALISSASYPFILLK</sequence>
<dbReference type="Pfam" id="PF13499">
    <property type="entry name" value="EF-hand_7"/>
    <property type="match status" value="1"/>
</dbReference>
<feature type="domain" description="EF-hand" evidence="2">
    <location>
        <begin position="32"/>
        <end position="67"/>
    </location>
</feature>
<gene>
    <name evidence="3" type="primary">Necator_chrX.g23603</name>
    <name evidence="3" type="ORF">RB195_023439</name>
</gene>
<dbReference type="InterPro" id="IPR018247">
    <property type="entry name" value="EF_Hand_1_Ca_BS"/>
</dbReference>
<evidence type="ECO:0000313" key="4">
    <source>
        <dbReference type="Proteomes" id="UP001303046"/>
    </source>
</evidence>
<name>A0ABR1EJ80_NECAM</name>
<dbReference type="CDD" id="cd00051">
    <property type="entry name" value="EFh"/>
    <property type="match status" value="1"/>
</dbReference>
<dbReference type="SUPFAM" id="SSF47473">
    <property type="entry name" value="EF-hand"/>
    <property type="match status" value="1"/>
</dbReference>